<organism evidence="2 3">
    <name type="scientific">Trypanosoma cruzi marinkellei</name>
    <dbReference type="NCBI Taxonomy" id="85056"/>
    <lineage>
        <taxon>Eukaryota</taxon>
        <taxon>Discoba</taxon>
        <taxon>Euglenozoa</taxon>
        <taxon>Kinetoplastea</taxon>
        <taxon>Metakinetoplastina</taxon>
        <taxon>Trypanosomatida</taxon>
        <taxon>Trypanosomatidae</taxon>
        <taxon>Trypanosoma</taxon>
        <taxon>Schizotrypanum</taxon>
    </lineage>
</organism>
<proteinExistence type="predicted"/>
<comment type="caution">
    <text evidence="2">The sequence shown here is derived from an EMBL/GenBank/DDBJ whole genome shotgun (WGS) entry which is preliminary data.</text>
</comment>
<sequence length="560" mass="62345">MSDTAELVEEMPIGRDGELQQPPMEERPPVRQVVPDMFFEPQNHYQSQPQQQPQQTSSRRSDGGRKRLDGKPPEAPQIQTPVQPAAAPRLLQLSRRGRGPVLERMKIRAASEASRENGLGGKSAVQQKRFSRGGTVTRRSLHVDGRYGAYGKLLRDAAKELAMRSPSGVRSADGGSPNISPRRKERSRSKTASCGRVSPEATPTIHSFSVSARGSTSRERRQQNVAVTRDRPGDSGEAVATASHNGGRQSSSSVSALRRVVHQPGPIRPENGCVVPLPCQIIRKLGHGRLIAFDDLLWKREKEHRWPLPNGETKVVAPSRVPQLTTEAPALPAVLEVALADHYLAVLMTCSQSEVERVVARLSQNGFSEVVRYLRQTYSAYFCPNTRNYTSVQPQLTQSAHRAEWLMKHRRHVQGSTRSILYGNATKSDANGNSNPITKEVRQFLKLFTREVCMRFMDEGFAACAMRRERARAEQPQEVKARGASLPADVLDSLYNQVVTQLLFQILGWNEKEASRVVQTVVRQIKRCFLFSPPKSADVNRVLNNSLVRFSAHKYGCGNT</sequence>
<feature type="compositionally biased region" description="Low complexity" evidence="1">
    <location>
        <begin position="46"/>
        <end position="58"/>
    </location>
</feature>
<feature type="compositionally biased region" description="Polar residues" evidence="1">
    <location>
        <begin position="204"/>
        <end position="215"/>
    </location>
</feature>
<dbReference type="OrthoDB" id="249699at2759"/>
<gene>
    <name evidence="2" type="ORF">MOQ_007726</name>
</gene>
<accession>K2MN23</accession>
<evidence type="ECO:0000256" key="1">
    <source>
        <dbReference type="SAM" id="MobiDB-lite"/>
    </source>
</evidence>
<dbReference type="Proteomes" id="UP000007350">
    <property type="component" value="Unassembled WGS sequence"/>
</dbReference>
<protein>
    <submittedName>
        <fullName evidence="2">Uncharacterized protein</fullName>
    </submittedName>
</protein>
<reference evidence="2 3" key="1">
    <citation type="journal article" date="2012" name="BMC Genomics">
        <title>Comparative genomic analysis of human infective Trypanosoma cruzi lineages with the bat-restricted subspecies T. cruzi marinkellei.</title>
        <authorList>
            <person name="Franzen O."/>
            <person name="Talavera-Lopez C."/>
            <person name="Ochaya S."/>
            <person name="Butler C.E."/>
            <person name="Messenger L.A."/>
            <person name="Lewis M.D."/>
            <person name="Llewellyn M.S."/>
            <person name="Marinkelle C.J."/>
            <person name="Tyler K.M."/>
            <person name="Miles M.A."/>
            <person name="Andersson B."/>
        </authorList>
    </citation>
    <scope>NUCLEOTIDE SEQUENCE [LARGE SCALE GENOMIC DNA]</scope>
    <source>
        <strain evidence="2 3">B7</strain>
    </source>
</reference>
<feature type="region of interest" description="Disordered" evidence="1">
    <location>
        <begin position="109"/>
        <end position="135"/>
    </location>
</feature>
<feature type="compositionally biased region" description="Basic and acidic residues" evidence="1">
    <location>
        <begin position="59"/>
        <end position="72"/>
    </location>
</feature>
<feature type="compositionally biased region" description="Basic and acidic residues" evidence="1">
    <location>
        <begin position="216"/>
        <end position="234"/>
    </location>
</feature>
<dbReference type="EMBL" id="AHKC01015607">
    <property type="protein sequence ID" value="EKF28525.1"/>
    <property type="molecule type" value="Genomic_DNA"/>
</dbReference>
<name>K2MN23_TRYCR</name>
<evidence type="ECO:0000313" key="2">
    <source>
        <dbReference type="EMBL" id="EKF28525.1"/>
    </source>
</evidence>
<dbReference type="AlphaFoldDB" id="K2MN23"/>
<evidence type="ECO:0000313" key="3">
    <source>
        <dbReference type="Proteomes" id="UP000007350"/>
    </source>
</evidence>
<feature type="region of interest" description="Disordered" evidence="1">
    <location>
        <begin position="163"/>
        <end position="256"/>
    </location>
</feature>
<keyword evidence="3" id="KW-1185">Reference proteome</keyword>
<feature type="compositionally biased region" description="Basic and acidic residues" evidence="1">
    <location>
        <begin position="12"/>
        <end position="29"/>
    </location>
</feature>
<feature type="region of interest" description="Disordered" evidence="1">
    <location>
        <begin position="1"/>
        <end position="89"/>
    </location>
</feature>